<evidence type="ECO:0000256" key="2">
    <source>
        <dbReference type="ARBA" id="ARBA00008017"/>
    </source>
</evidence>
<dbReference type="AlphaFoldDB" id="A0A6J7CKX7"/>
<dbReference type="InterPro" id="IPR006685">
    <property type="entry name" value="MscS_channel_2nd"/>
</dbReference>
<reference evidence="11" key="1">
    <citation type="submission" date="2020-05" db="EMBL/GenBank/DDBJ databases">
        <authorList>
            <person name="Chiriac C."/>
            <person name="Salcher M."/>
            <person name="Ghai R."/>
            <person name="Kavagutti S V."/>
        </authorList>
    </citation>
    <scope>NUCLEOTIDE SEQUENCE</scope>
</reference>
<evidence type="ECO:0000313" key="11">
    <source>
        <dbReference type="EMBL" id="CAB4858401.1"/>
    </source>
</evidence>
<keyword evidence="3" id="KW-1003">Cell membrane</keyword>
<evidence type="ECO:0000256" key="7">
    <source>
        <dbReference type="SAM" id="MobiDB-lite"/>
    </source>
</evidence>
<protein>
    <submittedName>
        <fullName evidence="11">Unannotated protein</fullName>
    </submittedName>
</protein>
<evidence type="ECO:0000256" key="6">
    <source>
        <dbReference type="ARBA" id="ARBA00023136"/>
    </source>
</evidence>
<dbReference type="PANTHER" id="PTHR30460:SF0">
    <property type="entry name" value="MODERATE CONDUCTANCE MECHANOSENSITIVE CHANNEL YBIO"/>
    <property type="match status" value="1"/>
</dbReference>
<dbReference type="InterPro" id="IPR023408">
    <property type="entry name" value="MscS_beta-dom_sf"/>
</dbReference>
<keyword evidence="6 8" id="KW-0472">Membrane</keyword>
<evidence type="ECO:0000256" key="8">
    <source>
        <dbReference type="SAM" id="Phobius"/>
    </source>
</evidence>
<comment type="similarity">
    <text evidence="2">Belongs to the MscS (TC 1.A.23) family.</text>
</comment>
<dbReference type="Gene3D" id="2.30.30.60">
    <property type="match status" value="1"/>
</dbReference>
<proteinExistence type="inferred from homology"/>
<dbReference type="Gene3D" id="1.10.287.1260">
    <property type="match status" value="1"/>
</dbReference>
<name>A0A6J7CKX7_9ZZZZ</name>
<evidence type="ECO:0000256" key="1">
    <source>
        <dbReference type="ARBA" id="ARBA00004651"/>
    </source>
</evidence>
<evidence type="ECO:0000256" key="5">
    <source>
        <dbReference type="ARBA" id="ARBA00022989"/>
    </source>
</evidence>
<dbReference type="Pfam" id="PF00924">
    <property type="entry name" value="MS_channel_2nd"/>
    <property type="match status" value="1"/>
</dbReference>
<comment type="subcellular location">
    <subcellularLocation>
        <location evidence="1">Cell membrane</location>
        <topology evidence="1">Multi-pass membrane protein</topology>
    </subcellularLocation>
</comment>
<dbReference type="InterPro" id="IPR011014">
    <property type="entry name" value="MscS_channel_TM-2"/>
</dbReference>
<feature type="transmembrane region" description="Helical" evidence="8">
    <location>
        <begin position="34"/>
        <end position="54"/>
    </location>
</feature>
<dbReference type="Gene3D" id="3.30.70.100">
    <property type="match status" value="1"/>
</dbReference>
<evidence type="ECO:0000313" key="10">
    <source>
        <dbReference type="EMBL" id="CAB4819922.1"/>
    </source>
</evidence>
<dbReference type="InterPro" id="IPR010920">
    <property type="entry name" value="LSM_dom_sf"/>
</dbReference>
<dbReference type="InterPro" id="IPR045276">
    <property type="entry name" value="YbiO_bact"/>
</dbReference>
<feature type="region of interest" description="Disordered" evidence="7">
    <location>
        <begin position="290"/>
        <end position="319"/>
    </location>
</feature>
<keyword evidence="4 8" id="KW-0812">Transmembrane</keyword>
<evidence type="ECO:0000256" key="3">
    <source>
        <dbReference type="ARBA" id="ARBA00022475"/>
    </source>
</evidence>
<dbReference type="SUPFAM" id="SSF50182">
    <property type="entry name" value="Sm-like ribonucleoproteins"/>
    <property type="match status" value="1"/>
</dbReference>
<gene>
    <name evidence="10" type="ORF">UFOPK3001_02139</name>
    <name evidence="11" type="ORF">UFOPK3417_00084</name>
</gene>
<evidence type="ECO:0000256" key="4">
    <source>
        <dbReference type="ARBA" id="ARBA00022692"/>
    </source>
</evidence>
<dbReference type="EMBL" id="CAFBLR010000003">
    <property type="protein sequence ID" value="CAB4858401.1"/>
    <property type="molecule type" value="Genomic_DNA"/>
</dbReference>
<organism evidence="11">
    <name type="scientific">freshwater metagenome</name>
    <dbReference type="NCBI Taxonomy" id="449393"/>
    <lineage>
        <taxon>unclassified sequences</taxon>
        <taxon>metagenomes</taxon>
        <taxon>ecological metagenomes</taxon>
    </lineage>
</organism>
<dbReference type="SUPFAM" id="SSF82861">
    <property type="entry name" value="Mechanosensitive channel protein MscS (YggB), transmembrane region"/>
    <property type="match status" value="1"/>
</dbReference>
<dbReference type="PANTHER" id="PTHR30460">
    <property type="entry name" value="MODERATE CONDUCTANCE MECHANOSENSITIVE CHANNEL YBIO"/>
    <property type="match status" value="1"/>
</dbReference>
<feature type="transmembrane region" description="Helical" evidence="8">
    <location>
        <begin position="112"/>
        <end position="134"/>
    </location>
</feature>
<keyword evidence="5 8" id="KW-1133">Transmembrane helix</keyword>
<dbReference type="EMBL" id="CAFAAJ010000181">
    <property type="protein sequence ID" value="CAB4819922.1"/>
    <property type="molecule type" value="Genomic_DNA"/>
</dbReference>
<dbReference type="GO" id="GO:0005886">
    <property type="term" value="C:plasma membrane"/>
    <property type="evidence" value="ECO:0007669"/>
    <property type="project" value="UniProtKB-SubCell"/>
</dbReference>
<accession>A0A6J7CKX7</accession>
<sequence length="319" mass="34001">MNALALRAANTVPTVASDADWVRRLRELHLITPLRIFVILAAAWLIGFVIRLVVNRMIRGLERAHAMLPGRVDKARFEQRRRTLSTVLKSSLVALVWLTAIISVIGELGVNLGAFVATATIIGGALAFGAQTLVRDLIAGFFMIAEDQFGVGDLVDAGVVVGTVERVSLRVTKLSDDQGRVWYLPNGQITRVANLTQGVGRAVVDVTVPLAEDLRRVGSRLLEIAVGLQADPSVAPLLTGDPQFVGVEELHPDAAVVRVILPCMPAGREPVRRAFLSAVAEAERLGALRDVEIEGGSTPESGPPGSSPYGSVPEIPPAV</sequence>
<evidence type="ECO:0000259" key="9">
    <source>
        <dbReference type="Pfam" id="PF00924"/>
    </source>
</evidence>
<feature type="domain" description="Mechanosensitive ion channel MscS" evidence="9">
    <location>
        <begin position="132"/>
        <end position="196"/>
    </location>
</feature>
<dbReference type="GO" id="GO:0008381">
    <property type="term" value="F:mechanosensitive monoatomic ion channel activity"/>
    <property type="evidence" value="ECO:0007669"/>
    <property type="project" value="InterPro"/>
</dbReference>
<dbReference type="FunFam" id="2.30.30.60:FF:000001">
    <property type="entry name" value="MscS Mechanosensitive ion channel"/>
    <property type="match status" value="1"/>
</dbReference>
<feature type="transmembrane region" description="Helical" evidence="8">
    <location>
        <begin position="86"/>
        <end position="106"/>
    </location>
</feature>